<dbReference type="RefSeq" id="WP_379686249.1">
    <property type="nucleotide sequence ID" value="NZ_JBHLYW010000007.1"/>
</dbReference>
<comment type="caution">
    <text evidence="1">The sequence shown here is derived from an EMBL/GenBank/DDBJ whole genome shotgun (WGS) entry which is preliminary data.</text>
</comment>
<organism evidence="1 2">
    <name type="scientific">Flavobacterium procerum</name>
    <dbReference type="NCBI Taxonomy" id="1455569"/>
    <lineage>
        <taxon>Bacteria</taxon>
        <taxon>Pseudomonadati</taxon>
        <taxon>Bacteroidota</taxon>
        <taxon>Flavobacteriia</taxon>
        <taxon>Flavobacteriales</taxon>
        <taxon>Flavobacteriaceae</taxon>
        <taxon>Flavobacterium</taxon>
    </lineage>
</organism>
<keyword evidence="2" id="KW-1185">Reference proteome</keyword>
<dbReference type="Proteomes" id="UP001589734">
    <property type="component" value="Unassembled WGS sequence"/>
</dbReference>
<reference evidence="1 2" key="1">
    <citation type="submission" date="2024-09" db="EMBL/GenBank/DDBJ databases">
        <authorList>
            <person name="Sun Q."/>
            <person name="Mori K."/>
        </authorList>
    </citation>
    <scope>NUCLEOTIDE SEQUENCE [LARGE SCALE GENOMIC DNA]</scope>
    <source>
        <strain evidence="1 2">CGMCC 1.12926</strain>
    </source>
</reference>
<evidence type="ECO:0000313" key="2">
    <source>
        <dbReference type="Proteomes" id="UP001589734"/>
    </source>
</evidence>
<evidence type="ECO:0008006" key="3">
    <source>
        <dbReference type="Google" id="ProtNLM"/>
    </source>
</evidence>
<proteinExistence type="predicted"/>
<sequence length="227" mass="27021">MKKALIFLIVIFTSCSEKKSNNTQNEIIEVKNISLKDKVTIGNESYYKFNPDSISNVNIDRFSIIESYQIEKNKFIFGNFNPINSEISNPDYENNYGARFLLLNEKNEVKYKFKGVEDVYLYKPYFYKNNRNNKIIIVCHLAYEYFFGGDVYLFENEKIEYLGNIDIEGKYEEKTLIDILKINENEDKIFFTFDSDSITYKPGNKDDYVKNNNIRYEYYNKKLNLIK</sequence>
<evidence type="ECO:0000313" key="1">
    <source>
        <dbReference type="EMBL" id="MFC0077175.1"/>
    </source>
</evidence>
<accession>A0ABV6BNZ5</accession>
<gene>
    <name evidence="1" type="ORF">ACFFLS_08985</name>
</gene>
<dbReference type="EMBL" id="JBHLYW010000007">
    <property type="protein sequence ID" value="MFC0077175.1"/>
    <property type="molecule type" value="Genomic_DNA"/>
</dbReference>
<protein>
    <recommendedName>
        <fullName evidence="3">Lipoprotein</fullName>
    </recommendedName>
</protein>
<name>A0ABV6BNZ5_9FLAO</name>
<dbReference type="PROSITE" id="PS51257">
    <property type="entry name" value="PROKAR_LIPOPROTEIN"/>
    <property type="match status" value="1"/>
</dbReference>